<reference evidence="3 4" key="1">
    <citation type="submission" date="2024-02" db="EMBL/GenBank/DDBJ databases">
        <authorList>
            <person name="Chen Y."/>
            <person name="Shah S."/>
            <person name="Dougan E. K."/>
            <person name="Thang M."/>
            <person name="Chan C."/>
        </authorList>
    </citation>
    <scope>NUCLEOTIDE SEQUENCE [LARGE SCALE GENOMIC DNA]</scope>
</reference>
<name>A0ABP0SB74_9DINO</name>
<feature type="transmembrane region" description="Helical" evidence="1">
    <location>
        <begin position="62"/>
        <end position="86"/>
    </location>
</feature>
<feature type="transmembrane region" description="Helical" evidence="1">
    <location>
        <begin position="203"/>
        <end position="226"/>
    </location>
</feature>
<dbReference type="EMBL" id="CAXAMM010043317">
    <property type="protein sequence ID" value="CAK9109505.1"/>
    <property type="molecule type" value="Genomic_DNA"/>
</dbReference>
<keyword evidence="1" id="KW-0812">Transmembrane</keyword>
<organism evidence="3 4">
    <name type="scientific">Durusdinium trenchii</name>
    <dbReference type="NCBI Taxonomy" id="1381693"/>
    <lineage>
        <taxon>Eukaryota</taxon>
        <taxon>Sar</taxon>
        <taxon>Alveolata</taxon>
        <taxon>Dinophyceae</taxon>
        <taxon>Suessiales</taxon>
        <taxon>Symbiodiniaceae</taxon>
        <taxon>Durusdinium</taxon>
    </lineage>
</organism>
<keyword evidence="4" id="KW-1185">Reference proteome</keyword>
<feature type="transmembrane region" description="Helical" evidence="1">
    <location>
        <begin position="31"/>
        <end position="50"/>
    </location>
</feature>
<dbReference type="PANTHER" id="PTHR45890:SF1">
    <property type="entry name" value="AARF DOMAIN CONTAINING KINASE 2"/>
    <property type="match status" value="1"/>
</dbReference>
<evidence type="ECO:0000313" key="3">
    <source>
        <dbReference type="EMBL" id="CAK9109505.1"/>
    </source>
</evidence>
<dbReference type="Gene3D" id="1.10.510.10">
    <property type="entry name" value="Transferase(Phosphotransferase) domain 1"/>
    <property type="match status" value="1"/>
</dbReference>
<evidence type="ECO:0000256" key="1">
    <source>
        <dbReference type="SAM" id="Phobius"/>
    </source>
</evidence>
<keyword evidence="3" id="KW-0418">Kinase</keyword>
<evidence type="ECO:0000259" key="2">
    <source>
        <dbReference type="PROSITE" id="PS50011"/>
    </source>
</evidence>
<evidence type="ECO:0000313" key="4">
    <source>
        <dbReference type="Proteomes" id="UP001642464"/>
    </source>
</evidence>
<dbReference type="InterPro" id="IPR000719">
    <property type="entry name" value="Prot_kinase_dom"/>
</dbReference>
<keyword evidence="3" id="KW-0808">Transferase</keyword>
<dbReference type="GO" id="GO:0016301">
    <property type="term" value="F:kinase activity"/>
    <property type="evidence" value="ECO:0007669"/>
    <property type="project" value="UniProtKB-KW"/>
</dbReference>
<dbReference type="InterPro" id="IPR004147">
    <property type="entry name" value="ABC1_dom"/>
</dbReference>
<feature type="domain" description="Protein kinase" evidence="2">
    <location>
        <begin position="505"/>
        <end position="926"/>
    </location>
</feature>
<keyword evidence="1" id="KW-0472">Membrane</keyword>
<comment type="caution">
    <text evidence="3">The sequence shown here is derived from an EMBL/GenBank/DDBJ whole genome shotgun (WGS) entry which is preliminary data.</text>
</comment>
<accession>A0ABP0SB74</accession>
<gene>
    <name evidence="3" type="ORF">SCF082_LOCUS50885</name>
</gene>
<dbReference type="PROSITE" id="PS50011">
    <property type="entry name" value="PROTEIN_KINASE_DOM"/>
    <property type="match status" value="1"/>
</dbReference>
<dbReference type="PANTHER" id="PTHR45890">
    <property type="entry name" value="AARF DOMAIN CONTAINING KINASE 2 (PREDICTED)"/>
    <property type="match status" value="1"/>
</dbReference>
<dbReference type="CDD" id="cd05121">
    <property type="entry name" value="ABC1_ADCK3-like"/>
    <property type="match status" value="1"/>
</dbReference>
<feature type="transmembrane region" description="Helical" evidence="1">
    <location>
        <begin position="136"/>
        <end position="157"/>
    </location>
</feature>
<keyword evidence="1" id="KW-1133">Transmembrane helix</keyword>
<dbReference type="Proteomes" id="UP001642464">
    <property type="component" value="Unassembled WGS sequence"/>
</dbReference>
<protein>
    <submittedName>
        <fullName evidence="3">Probable protein kinase UbiB (Ubiquinone biosynthesis protein UbiB)</fullName>
    </submittedName>
</protein>
<dbReference type="SUPFAM" id="SSF56112">
    <property type="entry name" value="Protein kinase-like (PK-like)"/>
    <property type="match status" value="1"/>
</dbReference>
<sequence length="926" mass="102973">MLEKVLLLLLALGAAAPLLVTLVSQIWRLCPRVGATVLLLGVTLLTLWRWELLDVALERPQWVSSVVLLVHAALPLFAAFSATRLVVEGLVRPATTDHSYLLFLLLGVWTWLPLWQRMQATAAPLALEHVAQLQRALLGLLLAMGSWDLLGTDALAYHGWAVFGTLRSAHWFLGLLQVQALECQLQLVTLLRQREVLLHVLGATHMMGLAILLFLGGITASVGFLVSRKDFLHFVETLAPPPRITAAIVMLRRENAVCALALGGAAGFLWQLPPGFAWIAKTGGLALGATAAGLFFSTYEDFRDVLLDASGGRWLLVFPETSERAQAQASAMWSKLKLGAAGAAAEKGARYIGHGVLDSLLNYLGTLWVGNAAVVVEKVVEAGVGLGGMQRQFAAVLVGEPGVEHQPRGRGLSLLWSVFEDEKLERYESYLSLVWLPAIVFRSPSTVVFSLQRSGPVFIKLGQWLSTRRDLFSDDVCDAMSELHEHVPISSERADRRAVREFEGLVLQEPMGGGCVAQVYNATLDGHPVAVKVRRDGITELLEMDLNFLRLAARWVEFLRPKVKWMALNKAIDNFAFYMMQQVNLTQEAEYMQLFDRNFQKRSNVQVPVIYESNEKVLVMDIAQGVSLSQFVKQNHSHEKRLEVHRVLTDMMAKMGLQDRLLHGDLHPGNLFVDLVGPEEKPIITLIDMGISIKMTPQLGDFTKEAMLAAFRHDAIKLGEAVVKLHERENLTQNAVNLTGLAEEVGYLLLAGCFMVDEKIWRPAGFKSFEDYNGTLVSQYFTMLMTDLTRHRVRVAPDLWSIMTAFALIEGSISELGFGVNVLGACIAYLKNPLNIMDHIRSHNAIRESDKNSPLAHEENCPKLEIRLLKQQEFGVYPSPCYRSQYFNKGFGSESAVETQDEISRLAEFIVSKQRQTFKLQPPSAK</sequence>
<dbReference type="InterPro" id="IPR011009">
    <property type="entry name" value="Kinase-like_dom_sf"/>
</dbReference>
<proteinExistence type="predicted"/>
<dbReference type="Pfam" id="PF03109">
    <property type="entry name" value="ABC1"/>
    <property type="match status" value="1"/>
</dbReference>
<dbReference type="InterPro" id="IPR052402">
    <property type="entry name" value="ADCK_kinase"/>
</dbReference>
<feature type="transmembrane region" description="Helical" evidence="1">
    <location>
        <begin position="98"/>
        <end position="115"/>
    </location>
</feature>